<dbReference type="GO" id="GO:0008379">
    <property type="term" value="F:thioredoxin peroxidase activity"/>
    <property type="evidence" value="ECO:0007669"/>
    <property type="project" value="InterPro"/>
</dbReference>
<dbReference type="PROSITE" id="PS51352">
    <property type="entry name" value="THIOREDOXIN_2"/>
    <property type="match status" value="1"/>
</dbReference>
<evidence type="ECO:0000256" key="1">
    <source>
        <dbReference type="ARBA" id="ARBA00022559"/>
    </source>
</evidence>
<dbReference type="InterPro" id="IPR050455">
    <property type="entry name" value="Tpx_Peroxidase_subfamily"/>
</dbReference>
<dbReference type="CDD" id="cd03014">
    <property type="entry name" value="PRX_Atyp2cys"/>
    <property type="match status" value="1"/>
</dbReference>
<keyword evidence="4" id="KW-0676">Redox-active center</keyword>
<keyword evidence="3" id="KW-1015">Disulfide bond</keyword>
<dbReference type="InterPro" id="IPR013766">
    <property type="entry name" value="Thioredoxin_domain"/>
</dbReference>
<keyword evidence="7" id="KW-1185">Reference proteome</keyword>
<accession>A0A3S6QYD3</accession>
<reference evidence="6 7" key="1">
    <citation type="submission" date="2016-11" db="EMBL/GenBank/DDBJ databases">
        <title>Interaction between Lactobacillus species and yeast in water kefir.</title>
        <authorList>
            <person name="Behr J."/>
            <person name="Xu D."/>
            <person name="Vogel R.F."/>
        </authorList>
    </citation>
    <scope>NUCLEOTIDE SEQUENCE [LARGE SCALE GENOMIC DNA]</scope>
    <source>
        <strain evidence="6 7">TMW 1.1827</strain>
    </source>
</reference>
<dbReference type="EMBL" id="CP018180">
    <property type="protein sequence ID" value="AUJ31187.1"/>
    <property type="molecule type" value="Genomic_DNA"/>
</dbReference>
<evidence type="ECO:0000313" key="7">
    <source>
        <dbReference type="Proteomes" id="UP000324497"/>
    </source>
</evidence>
<evidence type="ECO:0000256" key="4">
    <source>
        <dbReference type="ARBA" id="ARBA00023284"/>
    </source>
</evidence>
<dbReference type="PANTHER" id="PTHR43110">
    <property type="entry name" value="THIOL PEROXIDASE"/>
    <property type="match status" value="1"/>
</dbReference>
<feature type="domain" description="Thioredoxin" evidence="5">
    <location>
        <begin position="17"/>
        <end position="164"/>
    </location>
</feature>
<dbReference type="AlphaFoldDB" id="A0A3S6QYD3"/>
<dbReference type="InterPro" id="IPR036249">
    <property type="entry name" value="Thioredoxin-like_sf"/>
</dbReference>
<dbReference type="Gene3D" id="3.40.30.10">
    <property type="entry name" value="Glutaredoxin"/>
    <property type="match status" value="1"/>
</dbReference>
<dbReference type="SUPFAM" id="SSF52833">
    <property type="entry name" value="Thioredoxin-like"/>
    <property type="match status" value="1"/>
</dbReference>
<gene>
    <name evidence="6" type="ORF">BSQ50_00540</name>
</gene>
<protein>
    <submittedName>
        <fullName evidence="6">2-Cys peroxiredoxin</fullName>
    </submittedName>
</protein>
<name>A0A3S6QYD3_9LACO</name>
<dbReference type="PANTHER" id="PTHR43110:SF1">
    <property type="entry name" value="THIOL PEROXIDASE"/>
    <property type="match status" value="1"/>
</dbReference>
<dbReference type="InterPro" id="IPR002065">
    <property type="entry name" value="TPX"/>
</dbReference>
<evidence type="ECO:0000256" key="2">
    <source>
        <dbReference type="ARBA" id="ARBA00022862"/>
    </source>
</evidence>
<evidence type="ECO:0000256" key="3">
    <source>
        <dbReference type="ARBA" id="ARBA00023157"/>
    </source>
</evidence>
<dbReference type="NCBIfam" id="NF001808">
    <property type="entry name" value="PRK00522.1"/>
    <property type="match status" value="1"/>
</dbReference>
<keyword evidence="1" id="KW-0575">Peroxidase</keyword>
<sequence length="164" mass="18231">MEFTMHEKPVVTNGEPPAVGATFPEFKLIAAKDQTISLDDVKGKYTLISVVPDIDTRVCSLSTKKFNQQVDNFPAINFLTVSTNTLEEQKNWCAAEGVSKIQLLSDQDHQFGSALGIYIAAAKIDARSIWLLDKNGTIIYRELVTEMTHEPNYEQVLAKVKAVL</sequence>
<dbReference type="RefSeq" id="WP_148127299.1">
    <property type="nucleotide sequence ID" value="NZ_CP018180.1"/>
</dbReference>
<dbReference type="Proteomes" id="UP000324497">
    <property type="component" value="Chromosome"/>
</dbReference>
<evidence type="ECO:0000259" key="5">
    <source>
        <dbReference type="PROSITE" id="PS51352"/>
    </source>
</evidence>
<dbReference type="InterPro" id="IPR000866">
    <property type="entry name" value="AhpC/TSA"/>
</dbReference>
<keyword evidence="1" id="KW-0560">Oxidoreductase</keyword>
<dbReference type="KEGG" id="lng:BSQ50_00540"/>
<evidence type="ECO:0000313" key="6">
    <source>
        <dbReference type="EMBL" id="AUJ31187.1"/>
    </source>
</evidence>
<proteinExistence type="predicted"/>
<organism evidence="6 7">
    <name type="scientific">Liquorilactobacillus nagelii</name>
    <dbReference type="NCBI Taxonomy" id="82688"/>
    <lineage>
        <taxon>Bacteria</taxon>
        <taxon>Bacillati</taxon>
        <taxon>Bacillota</taxon>
        <taxon>Bacilli</taxon>
        <taxon>Lactobacillales</taxon>
        <taxon>Lactobacillaceae</taxon>
        <taxon>Liquorilactobacillus</taxon>
    </lineage>
</organism>
<dbReference type="Pfam" id="PF00578">
    <property type="entry name" value="AhpC-TSA"/>
    <property type="match status" value="1"/>
</dbReference>
<keyword evidence="2" id="KW-0049">Antioxidant</keyword>